<evidence type="ECO:0000256" key="8">
    <source>
        <dbReference type="PIRNR" id="PIRNR005091"/>
    </source>
</evidence>
<evidence type="ECO:0000256" key="1">
    <source>
        <dbReference type="ARBA" id="ARBA00004651"/>
    </source>
</evidence>
<evidence type="ECO:0000256" key="13">
    <source>
        <dbReference type="SAM" id="Phobius"/>
    </source>
</evidence>
<dbReference type="GO" id="GO:0016740">
    <property type="term" value="F:transferase activity"/>
    <property type="evidence" value="ECO:0007669"/>
    <property type="project" value="UniProtKB-KW"/>
</dbReference>
<evidence type="ECO:0000256" key="11">
    <source>
        <dbReference type="PIRSR" id="PIRSR005091-3"/>
    </source>
</evidence>
<evidence type="ECO:0000256" key="12">
    <source>
        <dbReference type="SAM" id="MobiDB-lite"/>
    </source>
</evidence>
<keyword evidence="15" id="KW-0378">Hydrolase</keyword>
<dbReference type="PIRSF" id="PIRSF005091">
    <property type="entry name" value="Mmb_sulf_HI1246"/>
    <property type="match status" value="1"/>
</dbReference>
<keyword evidence="4 8" id="KW-1003">Cell membrane</keyword>
<feature type="active site" evidence="9">
    <location>
        <position position="304"/>
    </location>
</feature>
<feature type="binding site" evidence="11">
    <location>
        <position position="479"/>
    </location>
    <ligand>
        <name>Mn(2+)</name>
        <dbReference type="ChEBI" id="CHEBI:29035"/>
    </ligand>
</feature>
<feature type="binding site" evidence="11">
    <location>
        <position position="260"/>
    </location>
    <ligand>
        <name>Mn(2+)</name>
        <dbReference type="ChEBI" id="CHEBI:29035"/>
    </ligand>
</feature>
<proteinExistence type="inferred from homology"/>
<dbReference type="InterPro" id="IPR012160">
    <property type="entry name" value="LtaS-like"/>
</dbReference>
<evidence type="ECO:0000313" key="15">
    <source>
        <dbReference type="EMBL" id="KAB7704439.1"/>
    </source>
</evidence>
<evidence type="ECO:0000256" key="5">
    <source>
        <dbReference type="ARBA" id="ARBA00022692"/>
    </source>
</evidence>
<dbReference type="Proteomes" id="UP000429595">
    <property type="component" value="Unassembled WGS sequence"/>
</dbReference>
<feature type="binding site" evidence="10">
    <location>
        <position position="419"/>
    </location>
    <ligand>
        <name>substrate</name>
    </ligand>
</feature>
<evidence type="ECO:0000256" key="4">
    <source>
        <dbReference type="ARBA" id="ARBA00022475"/>
    </source>
</evidence>
<organism evidence="15 16">
    <name type="scientific">Bacillus aerolatus</name>
    <dbReference type="NCBI Taxonomy" id="2653354"/>
    <lineage>
        <taxon>Bacteria</taxon>
        <taxon>Bacillati</taxon>
        <taxon>Bacillota</taxon>
        <taxon>Bacilli</taxon>
        <taxon>Bacillales</taxon>
        <taxon>Bacillaceae</taxon>
        <taxon>Bacillus</taxon>
    </lineage>
</organism>
<comment type="caution">
    <text evidence="15">The sequence shown here is derived from an EMBL/GenBank/DDBJ whole genome shotgun (WGS) entry which is preliminary data.</text>
</comment>
<feature type="compositionally biased region" description="Basic and acidic residues" evidence="12">
    <location>
        <begin position="637"/>
        <end position="652"/>
    </location>
</feature>
<feature type="transmembrane region" description="Helical" evidence="13">
    <location>
        <begin position="75"/>
        <end position="98"/>
    </location>
</feature>
<dbReference type="CDD" id="cd16015">
    <property type="entry name" value="LTA_synthase"/>
    <property type="match status" value="1"/>
</dbReference>
<feature type="binding site" evidence="11">
    <location>
        <position position="478"/>
    </location>
    <ligand>
        <name>Mn(2+)</name>
        <dbReference type="ChEBI" id="CHEBI:29035"/>
    </ligand>
</feature>
<protein>
    <submittedName>
        <fullName evidence="15">Sulfatase-like hydrolase/transferase</fullName>
    </submittedName>
</protein>
<name>A0A6I1FBF8_9BACI</name>
<evidence type="ECO:0000259" key="14">
    <source>
        <dbReference type="Pfam" id="PF00884"/>
    </source>
</evidence>
<evidence type="ECO:0000256" key="10">
    <source>
        <dbReference type="PIRSR" id="PIRSR005091-2"/>
    </source>
</evidence>
<dbReference type="InterPro" id="IPR000917">
    <property type="entry name" value="Sulfatase_N"/>
</dbReference>
<feature type="transmembrane region" description="Helical" evidence="13">
    <location>
        <begin position="49"/>
        <end position="68"/>
    </location>
</feature>
<keyword evidence="10" id="KW-0479">Metal-binding</keyword>
<feature type="binding site" evidence="11">
    <location>
        <position position="304"/>
    </location>
    <ligand>
        <name>Mn(2+)</name>
        <dbReference type="ChEBI" id="CHEBI:29035"/>
    </ligand>
</feature>
<feature type="transmembrane region" description="Helical" evidence="13">
    <location>
        <begin position="12"/>
        <end position="29"/>
    </location>
</feature>
<feature type="transmembrane region" description="Helical" evidence="13">
    <location>
        <begin position="130"/>
        <end position="148"/>
    </location>
</feature>
<feature type="transmembrane region" description="Helical" evidence="13">
    <location>
        <begin position="160"/>
        <end position="178"/>
    </location>
</feature>
<keyword evidence="16" id="KW-1185">Reference proteome</keyword>
<keyword evidence="6 13" id="KW-1133">Transmembrane helix</keyword>
<dbReference type="InterPro" id="IPR050448">
    <property type="entry name" value="OpgB/LTA_synthase_biosynth"/>
</dbReference>
<keyword evidence="5 13" id="KW-0812">Transmembrane</keyword>
<evidence type="ECO:0000256" key="9">
    <source>
        <dbReference type="PIRSR" id="PIRSR005091-1"/>
    </source>
</evidence>
<dbReference type="Gene3D" id="3.30.1120.170">
    <property type="match status" value="1"/>
</dbReference>
<keyword evidence="15" id="KW-0808">Transferase</keyword>
<dbReference type="SUPFAM" id="SSF53649">
    <property type="entry name" value="Alkaline phosphatase-like"/>
    <property type="match status" value="1"/>
</dbReference>
<evidence type="ECO:0000256" key="3">
    <source>
        <dbReference type="ARBA" id="ARBA00009983"/>
    </source>
</evidence>
<dbReference type="GO" id="GO:0016787">
    <property type="term" value="F:hydrolase activity"/>
    <property type="evidence" value="ECO:0007669"/>
    <property type="project" value="UniProtKB-KW"/>
</dbReference>
<dbReference type="PANTHER" id="PTHR47371">
    <property type="entry name" value="LIPOTEICHOIC ACID SYNTHASE"/>
    <property type="match status" value="1"/>
</dbReference>
<keyword evidence="10" id="KW-0464">Manganese</keyword>
<comment type="pathway">
    <text evidence="2">Cell wall biogenesis; lipoteichoic acid biosynthesis.</text>
</comment>
<feature type="region of interest" description="Disordered" evidence="12">
    <location>
        <begin position="627"/>
        <end position="652"/>
    </location>
</feature>
<comment type="similarity">
    <text evidence="3 8">Belongs to the LTA synthase family.</text>
</comment>
<accession>A0A6I1FBF8</accession>
<evidence type="ECO:0000256" key="2">
    <source>
        <dbReference type="ARBA" id="ARBA00004936"/>
    </source>
</evidence>
<dbReference type="GO" id="GO:0005886">
    <property type="term" value="C:plasma membrane"/>
    <property type="evidence" value="ECO:0007669"/>
    <property type="project" value="UniProtKB-SubCell"/>
</dbReference>
<dbReference type="PANTHER" id="PTHR47371:SF3">
    <property type="entry name" value="PHOSPHOGLYCEROL TRANSFERASE I"/>
    <property type="match status" value="1"/>
</dbReference>
<sequence length="652" mass="74799">MKNTANRSSFSLSKPIIFFSLAVVLLWIKTYTAYRVEFDLGIDNLMQQFLLFINPISSAIFFMGFALFARGRRSFVWIIVIDFLLSVLLYANIVYYRFFTDFITLPTLTQTDNAGDLGKSIGALLHPYDFLYFLDTMILTVLLFSKYIKPEPAKLKRRKVTAVFITAAIFFSANLGLAEIDRPQLLTRTFDRNYLVKYLGMYNYTIYDAIQSSKASTQRALADSNDITEVTNFTKSMYAEPNPQYFGKAKGMNVIYVHLESLQNFIIDYKLNGKEVTPFLNSLSHDPNTFYFDNFFHQTGQGKTADAEFMLENSLFGLPQGSAFSMKGHNTYQAAPAILGQQGYTSAVFHGNKKSFWNRDEIYKSLGFDQFFDSSYYDMNKEDVLNYGLKDKPFFRESMPLLKTVKQPFYAKFITLTNHFPFPLNPEEATIEQHHTGDKSVDGYFQTARYLDESVQEFFGHLKKSGLYDNSMIIMYGDHYGISDNHNKAMSVVTGKEVGKFENAQLQRVPLFIHVPGVKGGVQHQYGGQIDLLPTVLHLLGKDTKEYVHMGTDLLSPDHNPVVPFRNGDFISKEVTAINDKYYNTTTGEQIEETEQIKRDAEIVQKKLRLSDKVVNEDLLRFYTPKGFEKVNPSDYDYTHHPDRTKSDRKDS</sequence>
<comment type="subcellular location">
    <subcellularLocation>
        <location evidence="1">Cell membrane</location>
        <topology evidence="1">Multi-pass membrane protein</topology>
    </subcellularLocation>
</comment>
<dbReference type="RefSeq" id="WP_152154191.1">
    <property type="nucleotide sequence ID" value="NZ_WEIO01000013.1"/>
</dbReference>
<dbReference type="InterPro" id="IPR017850">
    <property type="entry name" value="Alkaline_phosphatase_core_sf"/>
</dbReference>
<keyword evidence="7 8" id="KW-0472">Membrane</keyword>
<gene>
    <name evidence="15" type="ORF">F9802_17240</name>
</gene>
<dbReference type="GO" id="GO:0046872">
    <property type="term" value="F:metal ion binding"/>
    <property type="evidence" value="ECO:0007669"/>
    <property type="project" value="UniProtKB-KW"/>
</dbReference>
<dbReference type="EMBL" id="WEIO01000013">
    <property type="protein sequence ID" value="KAB7704439.1"/>
    <property type="molecule type" value="Genomic_DNA"/>
</dbReference>
<feature type="domain" description="Sulfatase N-terminal" evidence="14">
    <location>
        <begin position="253"/>
        <end position="541"/>
    </location>
</feature>
<evidence type="ECO:0000256" key="7">
    <source>
        <dbReference type="ARBA" id="ARBA00023136"/>
    </source>
</evidence>
<dbReference type="Pfam" id="PF00884">
    <property type="entry name" value="Sulfatase"/>
    <property type="match status" value="1"/>
</dbReference>
<evidence type="ECO:0000313" key="16">
    <source>
        <dbReference type="Proteomes" id="UP000429595"/>
    </source>
</evidence>
<dbReference type="AlphaFoldDB" id="A0A6I1FBF8"/>
<evidence type="ECO:0000256" key="6">
    <source>
        <dbReference type="ARBA" id="ARBA00022989"/>
    </source>
</evidence>
<reference evidence="15 16" key="1">
    <citation type="submission" date="2019-10" db="EMBL/GenBank/DDBJ databases">
        <title>Bacillus aerolatum sp. nov., isolated from bioaerosol of sport playgrounds.</title>
        <authorList>
            <person name="Chen P."/>
            <person name="Zhang G."/>
        </authorList>
    </citation>
    <scope>NUCLEOTIDE SEQUENCE [LARGE SCALE GENOMIC DNA]</scope>
    <source>
        <strain evidence="15 16">CX253</strain>
    </source>
</reference>
<dbReference type="Gene3D" id="3.40.720.10">
    <property type="entry name" value="Alkaline Phosphatase, subunit A"/>
    <property type="match status" value="1"/>
</dbReference>